<dbReference type="Proteomes" id="UP000077628">
    <property type="component" value="Unassembled WGS sequence"/>
</dbReference>
<evidence type="ECO:0000313" key="1">
    <source>
        <dbReference type="EMBL" id="OAI25939.1"/>
    </source>
</evidence>
<dbReference type="EMBL" id="LUUK01000034">
    <property type="protein sequence ID" value="OAI25939.1"/>
    <property type="molecule type" value="Genomic_DNA"/>
</dbReference>
<sequence>MSDQFVIGAKNKQTAEALQQELVSLGIQAKRYNQEQVVSFGASLEIGPIKAEFTPKEFLELFEGLGPAAVNALFNTLEKFQDRVSLLVNGERKDRLHVAVAAF</sequence>
<gene>
    <name evidence="1" type="ORF">A1355_01470</name>
</gene>
<dbReference type="RefSeq" id="WP_064024950.1">
    <property type="nucleotide sequence ID" value="NZ_LUUK01000034.1"/>
</dbReference>
<proteinExistence type="predicted"/>
<dbReference type="AlphaFoldDB" id="A0A177P931"/>
<keyword evidence="2" id="KW-1185">Reference proteome</keyword>
<organism evidence="1 2">
    <name type="scientific">Methylomonas koyamae</name>
    <dbReference type="NCBI Taxonomy" id="702114"/>
    <lineage>
        <taxon>Bacteria</taxon>
        <taxon>Pseudomonadati</taxon>
        <taxon>Pseudomonadota</taxon>
        <taxon>Gammaproteobacteria</taxon>
        <taxon>Methylococcales</taxon>
        <taxon>Methylococcaceae</taxon>
        <taxon>Methylomonas</taxon>
    </lineage>
</organism>
<name>A0A177P931_9GAMM</name>
<evidence type="ECO:0000313" key="2">
    <source>
        <dbReference type="Proteomes" id="UP000077628"/>
    </source>
</evidence>
<protein>
    <submittedName>
        <fullName evidence="1">Uncharacterized protein</fullName>
    </submittedName>
</protein>
<reference evidence="2" key="1">
    <citation type="submission" date="2016-03" db="EMBL/GenBank/DDBJ databases">
        <authorList>
            <person name="Heylen K."/>
            <person name="De Vos P."/>
            <person name="Vekeman B."/>
        </authorList>
    </citation>
    <scope>NUCLEOTIDE SEQUENCE [LARGE SCALE GENOMIC DNA]</scope>
    <source>
        <strain evidence="2">R-45383</strain>
    </source>
</reference>
<comment type="caution">
    <text evidence="1">The sequence shown here is derived from an EMBL/GenBank/DDBJ whole genome shotgun (WGS) entry which is preliminary data.</text>
</comment>
<accession>A0A177P931</accession>